<dbReference type="OMA" id="DAYAEYH"/>
<dbReference type="AlphaFoldDB" id="A0A0E0P7S0"/>
<evidence type="ECO:0000313" key="1">
    <source>
        <dbReference type="EnsemblPlants" id="ORUFI04G09920.1"/>
    </source>
</evidence>
<dbReference type="Proteomes" id="UP000008022">
    <property type="component" value="Unassembled WGS sequence"/>
</dbReference>
<protein>
    <submittedName>
        <fullName evidence="1">Uncharacterized protein</fullName>
    </submittedName>
</protein>
<reference evidence="1" key="2">
    <citation type="submission" date="2015-06" db="UniProtKB">
        <authorList>
            <consortium name="EnsemblPlants"/>
        </authorList>
    </citation>
    <scope>IDENTIFICATION</scope>
</reference>
<dbReference type="HOGENOM" id="CLU_2531331_0_0_1"/>
<sequence>MARFFEAFWTCGMLSWQDLESIEYGSGNDAYAEYHGGNILHIIEENGGDNWFTWRAAVVVGWKQVAGTCSGSDGEVGVLGDRLHDDILAGCCC</sequence>
<evidence type="ECO:0000313" key="2">
    <source>
        <dbReference type="Proteomes" id="UP000008022"/>
    </source>
</evidence>
<keyword evidence="2" id="KW-1185">Reference proteome</keyword>
<organism evidence="1 2">
    <name type="scientific">Oryza rufipogon</name>
    <name type="common">Brownbeard rice</name>
    <name type="synonym">Asian wild rice</name>
    <dbReference type="NCBI Taxonomy" id="4529"/>
    <lineage>
        <taxon>Eukaryota</taxon>
        <taxon>Viridiplantae</taxon>
        <taxon>Streptophyta</taxon>
        <taxon>Embryophyta</taxon>
        <taxon>Tracheophyta</taxon>
        <taxon>Spermatophyta</taxon>
        <taxon>Magnoliopsida</taxon>
        <taxon>Liliopsida</taxon>
        <taxon>Poales</taxon>
        <taxon>Poaceae</taxon>
        <taxon>BOP clade</taxon>
        <taxon>Oryzoideae</taxon>
        <taxon>Oryzeae</taxon>
        <taxon>Oryzinae</taxon>
        <taxon>Oryza</taxon>
    </lineage>
</organism>
<accession>A0A0E0P7S0</accession>
<reference evidence="2" key="1">
    <citation type="submission" date="2013-06" db="EMBL/GenBank/DDBJ databases">
        <authorList>
            <person name="Zhao Q."/>
        </authorList>
    </citation>
    <scope>NUCLEOTIDE SEQUENCE</scope>
    <source>
        <strain evidence="2">cv. W1943</strain>
    </source>
</reference>
<dbReference type="Gramene" id="ORUFI04G09920.1">
    <property type="protein sequence ID" value="ORUFI04G09920.1"/>
    <property type="gene ID" value="ORUFI04G09920"/>
</dbReference>
<name>A0A0E0P7S0_ORYRU</name>
<dbReference type="EnsemblPlants" id="ORUFI04G09920.1">
    <property type="protein sequence ID" value="ORUFI04G09920.1"/>
    <property type="gene ID" value="ORUFI04G09920"/>
</dbReference>
<proteinExistence type="predicted"/>